<dbReference type="GO" id="GO:0044780">
    <property type="term" value="P:bacterial-type flagellum assembly"/>
    <property type="evidence" value="ECO:0007669"/>
    <property type="project" value="InterPro"/>
</dbReference>
<dbReference type="EMBL" id="CP077084">
    <property type="protein sequence ID" value="QXH82435.1"/>
    <property type="molecule type" value="Genomic_DNA"/>
</dbReference>
<keyword evidence="5" id="KW-0964">Secreted</keyword>
<feature type="domain" description="Flagellar basal-body/hook protein C-terminal" evidence="8">
    <location>
        <begin position="642"/>
        <end position="680"/>
    </location>
</feature>
<evidence type="ECO:0000256" key="4">
    <source>
        <dbReference type="ARBA" id="ARBA00016244"/>
    </source>
</evidence>
<evidence type="ECO:0000256" key="3">
    <source>
        <dbReference type="ARBA" id="ARBA00009677"/>
    </source>
</evidence>
<keyword evidence="10" id="KW-0282">Flagellum</keyword>
<dbReference type="AlphaFoldDB" id="A0A8I0CTD8"/>
<dbReference type="InterPro" id="IPR010930">
    <property type="entry name" value="Flg_bb/hook_C_dom"/>
</dbReference>
<dbReference type="PROSITE" id="PS00588">
    <property type="entry name" value="FLAGELLA_BB_ROD"/>
    <property type="match status" value="1"/>
</dbReference>
<dbReference type="PANTHER" id="PTHR30033">
    <property type="entry name" value="FLAGELLAR HOOK-ASSOCIATED PROTEIN 1"/>
    <property type="match status" value="1"/>
</dbReference>
<dbReference type="EMBL" id="JABWQF010000001">
    <property type="protein sequence ID" value="MBC3289968.1"/>
    <property type="molecule type" value="Genomic_DNA"/>
</dbReference>
<dbReference type="RefSeq" id="WP_065881163.1">
    <property type="nucleotide sequence ID" value="NZ_CP077084.1"/>
</dbReference>
<dbReference type="InterPro" id="IPR002371">
    <property type="entry name" value="FlgK"/>
</dbReference>
<evidence type="ECO:0000313" key="10">
    <source>
        <dbReference type="EMBL" id="MBC3289968.1"/>
    </source>
</evidence>
<dbReference type="InterPro" id="IPR053927">
    <property type="entry name" value="FlgK_helical"/>
</dbReference>
<dbReference type="NCBIfam" id="TIGR02492">
    <property type="entry name" value="flgK_ends"/>
    <property type="match status" value="1"/>
</dbReference>
<accession>A0A8I0CTD8</accession>
<feature type="domain" description="Flagellar hook-associated protein FlgK helical" evidence="9">
    <location>
        <begin position="92"/>
        <end position="324"/>
    </location>
</feature>
<evidence type="ECO:0000259" key="9">
    <source>
        <dbReference type="Pfam" id="PF22638"/>
    </source>
</evidence>
<dbReference type="KEGG" id="ptrt:HU722_0020930"/>
<dbReference type="Proteomes" id="UP000615613">
    <property type="component" value="Chromosome"/>
</dbReference>
<proteinExistence type="inferred from homology"/>
<dbReference type="Pfam" id="PF22638">
    <property type="entry name" value="FlgK_D1"/>
    <property type="match status" value="1"/>
</dbReference>
<keyword evidence="12" id="KW-1185">Reference proteome</keyword>
<dbReference type="GO" id="GO:0005576">
    <property type="term" value="C:extracellular region"/>
    <property type="evidence" value="ECO:0007669"/>
    <property type="project" value="UniProtKB-SubCell"/>
</dbReference>
<keyword evidence="10" id="KW-0969">Cilium</keyword>
<protein>
    <recommendedName>
        <fullName evidence="4">Flagellar hook-associated protein 1</fullName>
    </recommendedName>
</protein>
<evidence type="ECO:0000313" key="11">
    <source>
        <dbReference type="EMBL" id="QXH82435.1"/>
    </source>
</evidence>
<evidence type="ECO:0000256" key="1">
    <source>
        <dbReference type="ARBA" id="ARBA00004365"/>
    </source>
</evidence>
<keyword evidence="6" id="KW-0975">Bacterial flagellum</keyword>
<dbReference type="Pfam" id="PF06429">
    <property type="entry name" value="Flg_bbr_C"/>
    <property type="match status" value="1"/>
</dbReference>
<evidence type="ECO:0000313" key="12">
    <source>
        <dbReference type="Proteomes" id="UP000615613"/>
    </source>
</evidence>
<dbReference type="InterPro" id="IPR001444">
    <property type="entry name" value="Flag_bb_rod_N"/>
</dbReference>
<dbReference type="PANTHER" id="PTHR30033:SF1">
    <property type="entry name" value="FLAGELLAR HOOK-ASSOCIATED PROTEIN 1"/>
    <property type="match status" value="1"/>
</dbReference>
<sequence>MSLLNIGMSGLNAAQGSLSVLSNNIANANTAGYSRQQTTQSANASNQYGGVFIGSGTTLADVRRVYNEYLDTAYQNSTSLNSDAKAYLDQVSAVDKTLSDKTTGMSSVLSSFFAAVQTASANPSDTSARQILLTSAQTLSNRFNSISSQLSQQKETINSQLTSLTDQVNQLTSSIASLNKQITQVQGSSNTTPANLLDARAEAVRSLNELIGVNASEKNGVFSVSTGTGQSLVLGDRSNTLSAVPSKSDTSQYTIQMNASGGTAMDLGNVISGGSIGGLLRYRSDVLMPAINDLGRIAIVTADTINSQLGQGIDLNGEFGSSMFKDINSAASVALRSLSAQGNQGVGSLGVTIKDTSKLTNFDYKVTFSDPADLNKITVERSDGKAMGTFDITATPPSVIDGFTLELKNGPMQAGDSFKVSPTASGAQDIGTVLNDPSKIAFAAPLKGEASKTNQGTGSFTPPTLTLPLDIQGGATTAQLRVGIENSMPVKMVFGKPAADGTQSYTLNDAKGDPIGSGTIIPGQANKITVNVPMRDASGALVVPAKSFGFDTTVAGSPTDGDSTTFSFNATGVSDNRNAQQLLNLQTKATVGVATDGTGGTSLVGANSKLVSTVGAKAAAASTDTSATNALLTANKNARNSVSQVNLDEEAGDMIKFQQYYTASSQIIKAAQETFSTLINSL</sequence>
<evidence type="ECO:0000256" key="5">
    <source>
        <dbReference type="ARBA" id="ARBA00022525"/>
    </source>
</evidence>
<reference evidence="10" key="1">
    <citation type="journal article" date="2020" name="Microorganisms">
        <title>Reliable Identification of Environmental Pseudomonas Isolates Using the rpoD Gene.</title>
        <authorList>
            <consortium name="The Broad Institute Genome Sequencing Platform"/>
            <person name="Girard L."/>
            <person name="Lood C."/>
            <person name="Rokni-Zadeh H."/>
            <person name="van Noort V."/>
            <person name="Lavigne R."/>
            <person name="De Mot R."/>
        </authorList>
    </citation>
    <scope>NUCLEOTIDE SEQUENCE [LARGE SCALE GENOMIC DNA]</scope>
    <source>
        <strain evidence="10">SWRI145</strain>
    </source>
</reference>
<dbReference type="PRINTS" id="PR01005">
    <property type="entry name" value="FLGHOOKAP1"/>
</dbReference>
<comment type="similarity">
    <text evidence="3">Belongs to the flagella basal body rod proteins family.</text>
</comment>
<evidence type="ECO:0000256" key="2">
    <source>
        <dbReference type="ARBA" id="ARBA00004613"/>
    </source>
</evidence>
<keyword evidence="10" id="KW-0966">Cell projection</keyword>
<dbReference type="SUPFAM" id="SSF64518">
    <property type="entry name" value="Phase 1 flagellin"/>
    <property type="match status" value="2"/>
</dbReference>
<evidence type="ECO:0000259" key="7">
    <source>
        <dbReference type="Pfam" id="PF00460"/>
    </source>
</evidence>
<dbReference type="Gene3D" id="1.20.1170.10">
    <property type="match status" value="1"/>
</dbReference>
<gene>
    <name evidence="10" type="primary">flgK</name>
    <name evidence="11" type="ORF">HU722_0020930</name>
    <name evidence="10" type="ORF">HU722_00380</name>
</gene>
<dbReference type="GO" id="GO:0005198">
    <property type="term" value="F:structural molecule activity"/>
    <property type="evidence" value="ECO:0007669"/>
    <property type="project" value="InterPro"/>
</dbReference>
<comment type="subcellular location">
    <subcellularLocation>
        <location evidence="1">Bacterial flagellum</location>
    </subcellularLocation>
    <subcellularLocation>
        <location evidence="2">Secreted</location>
    </subcellularLocation>
</comment>
<reference evidence="11" key="2">
    <citation type="submission" date="2021-06" db="EMBL/GenBank/DDBJ databases">
        <title>Updating the genus Pseudomonas: Description of 43 new species and partition of the Pseudomonas putida group.</title>
        <authorList>
            <person name="Girard L."/>
            <person name="Lood C."/>
            <person name="Vandamme P."/>
            <person name="Rokni-Zadeh H."/>
            <person name="van Noort V."/>
            <person name="Hofte M."/>
            <person name="Lavigne R."/>
            <person name="De Mot R."/>
        </authorList>
    </citation>
    <scope>NUCLEOTIDE SEQUENCE</scope>
    <source>
        <strain evidence="11">SWRI145</strain>
    </source>
</reference>
<dbReference type="Pfam" id="PF00460">
    <property type="entry name" value="Flg_bb_rod"/>
    <property type="match status" value="1"/>
</dbReference>
<feature type="domain" description="Flagellar basal body rod protein N-terminal" evidence="7">
    <location>
        <begin position="4"/>
        <end position="33"/>
    </location>
</feature>
<dbReference type="GO" id="GO:0009424">
    <property type="term" value="C:bacterial-type flagellum hook"/>
    <property type="evidence" value="ECO:0007669"/>
    <property type="project" value="InterPro"/>
</dbReference>
<evidence type="ECO:0000259" key="8">
    <source>
        <dbReference type="Pfam" id="PF06429"/>
    </source>
</evidence>
<organism evidence="10">
    <name type="scientific">Pseudomonas tritici</name>
    <dbReference type="NCBI Taxonomy" id="2745518"/>
    <lineage>
        <taxon>Bacteria</taxon>
        <taxon>Pseudomonadati</taxon>
        <taxon>Pseudomonadota</taxon>
        <taxon>Gammaproteobacteria</taxon>
        <taxon>Pseudomonadales</taxon>
        <taxon>Pseudomonadaceae</taxon>
        <taxon>Pseudomonas</taxon>
    </lineage>
</organism>
<name>A0A8I0CTD8_9PSED</name>
<dbReference type="InterPro" id="IPR019776">
    <property type="entry name" value="Flagellar_basal_body_rod_CS"/>
</dbReference>
<evidence type="ECO:0000256" key="6">
    <source>
        <dbReference type="ARBA" id="ARBA00023143"/>
    </source>
</evidence>